<evidence type="ECO:0000256" key="7">
    <source>
        <dbReference type="ARBA" id="ARBA00025527"/>
    </source>
</evidence>
<dbReference type="InterPro" id="IPR045865">
    <property type="entry name" value="ACT-like_dom_sf"/>
</dbReference>
<evidence type="ECO:0000256" key="5">
    <source>
        <dbReference type="ARBA" id="ARBA00022898"/>
    </source>
</evidence>
<dbReference type="FunFam" id="3.40.50.1100:FF:000005">
    <property type="entry name" value="Threonine dehydratase catabolic"/>
    <property type="match status" value="1"/>
</dbReference>
<evidence type="ECO:0000313" key="10">
    <source>
        <dbReference type="EMBL" id="TWH71565.1"/>
    </source>
</evidence>
<evidence type="ECO:0000313" key="11">
    <source>
        <dbReference type="Proteomes" id="UP000321490"/>
    </source>
</evidence>
<evidence type="ECO:0000259" key="9">
    <source>
        <dbReference type="PROSITE" id="PS51671"/>
    </source>
</evidence>
<evidence type="ECO:0000256" key="4">
    <source>
        <dbReference type="ARBA" id="ARBA00012096"/>
    </source>
</evidence>
<dbReference type="PROSITE" id="PS51671">
    <property type="entry name" value="ACT"/>
    <property type="match status" value="1"/>
</dbReference>
<evidence type="ECO:0000256" key="6">
    <source>
        <dbReference type="ARBA" id="ARBA00023239"/>
    </source>
</evidence>
<sequence>MVVPGAVPLVSGADVEAAARLLDGVVRRTPLEHSRALAERVGGPVWLKCENLQRTGSFKMRGAYTRISRLSAEERARGVVAASAGNHAQGVALAARELGTTATVFMPVSAPLPKVAATRGYGADARLGGATLTEAIAAALVHAEETGKVFIHPFDHPDVIAGQGTVGLELLDQCPEVATVVVCTGGGGLVSGVAAAVKARRPDVRVVAVQAAGAAAFPASLAAGHPVPLTTMSTMADGIAVGAPGDLTLAHVAGLVDEVRTVTEGDLSRALLFCLERAKLVVEPAGVAAVAALLADPEGFPAPVVAVVSGGNIDPVLMMKVVQHGMAAAGRYLSLRVQVPDRPGSLAALLHELAGLAANVLSVEHERTTARLDLGEVEVAVHLETRGPDHATEVLAALAAAGYAPRTD</sequence>
<dbReference type="EC" id="4.3.1.19" evidence="4"/>
<dbReference type="GO" id="GO:0004794">
    <property type="term" value="F:threonine deaminase activity"/>
    <property type="evidence" value="ECO:0007669"/>
    <property type="project" value="UniProtKB-EC"/>
</dbReference>
<dbReference type="AlphaFoldDB" id="A0A562ILF5"/>
<keyword evidence="5" id="KW-0663">Pyridoxal phosphate</keyword>
<dbReference type="CDD" id="cd04886">
    <property type="entry name" value="ACT_ThrD-II-like"/>
    <property type="match status" value="1"/>
</dbReference>
<comment type="catalytic activity">
    <reaction evidence="1">
        <text>L-threonine = 2-oxobutanoate + NH4(+)</text>
        <dbReference type="Rhea" id="RHEA:22108"/>
        <dbReference type="ChEBI" id="CHEBI:16763"/>
        <dbReference type="ChEBI" id="CHEBI:28938"/>
        <dbReference type="ChEBI" id="CHEBI:57926"/>
        <dbReference type="EC" id="4.3.1.19"/>
    </reaction>
</comment>
<dbReference type="SUPFAM" id="SSF55021">
    <property type="entry name" value="ACT-like"/>
    <property type="match status" value="1"/>
</dbReference>
<dbReference type="InterPro" id="IPR001926">
    <property type="entry name" value="TrpB-like_PALP"/>
</dbReference>
<dbReference type="PANTHER" id="PTHR48078:SF6">
    <property type="entry name" value="L-THREONINE DEHYDRATASE CATABOLIC TDCB"/>
    <property type="match status" value="1"/>
</dbReference>
<dbReference type="Proteomes" id="UP000321490">
    <property type="component" value="Unassembled WGS sequence"/>
</dbReference>
<dbReference type="EMBL" id="VLKF01000001">
    <property type="protein sequence ID" value="TWH71565.1"/>
    <property type="molecule type" value="Genomic_DNA"/>
</dbReference>
<dbReference type="InterPro" id="IPR044561">
    <property type="entry name" value="ACT_ThrD-II-like"/>
</dbReference>
<comment type="cofactor">
    <cofactor evidence="2">
        <name>pyridoxal 5'-phosphate</name>
        <dbReference type="ChEBI" id="CHEBI:597326"/>
    </cofactor>
</comment>
<dbReference type="InterPro" id="IPR002912">
    <property type="entry name" value="ACT_dom"/>
</dbReference>
<comment type="caution">
    <text evidence="10">The sequence shown here is derived from an EMBL/GenBank/DDBJ whole genome shotgun (WGS) entry which is preliminary data.</text>
</comment>
<dbReference type="FunFam" id="3.40.50.1100:FF:000007">
    <property type="entry name" value="L-threonine dehydratase catabolic TdcB"/>
    <property type="match status" value="1"/>
</dbReference>
<organism evidence="10 11">
    <name type="scientific">Modestobacter roseus</name>
    <dbReference type="NCBI Taxonomy" id="1181884"/>
    <lineage>
        <taxon>Bacteria</taxon>
        <taxon>Bacillati</taxon>
        <taxon>Actinomycetota</taxon>
        <taxon>Actinomycetes</taxon>
        <taxon>Geodermatophilales</taxon>
        <taxon>Geodermatophilaceae</taxon>
        <taxon>Modestobacter</taxon>
    </lineage>
</organism>
<reference evidence="10 11" key="1">
    <citation type="submission" date="2019-07" db="EMBL/GenBank/DDBJ databases">
        <title>R&amp;d 2014.</title>
        <authorList>
            <person name="Klenk H.-P."/>
        </authorList>
    </citation>
    <scope>NUCLEOTIDE SEQUENCE [LARGE SCALE GENOMIC DNA]</scope>
    <source>
        <strain evidence="10 11">DSM 45764</strain>
    </source>
</reference>
<dbReference type="GO" id="GO:0009097">
    <property type="term" value="P:isoleucine biosynthetic process"/>
    <property type="evidence" value="ECO:0007669"/>
    <property type="project" value="TreeGrafter"/>
</dbReference>
<comment type="similarity">
    <text evidence="3">Belongs to the serine/threonine dehydratase family.</text>
</comment>
<evidence type="ECO:0000256" key="8">
    <source>
        <dbReference type="ARBA" id="ARBA00031427"/>
    </source>
</evidence>
<dbReference type="PANTHER" id="PTHR48078">
    <property type="entry name" value="THREONINE DEHYDRATASE, MITOCHONDRIAL-RELATED"/>
    <property type="match status" value="1"/>
</dbReference>
<dbReference type="InterPro" id="IPR036052">
    <property type="entry name" value="TrpB-like_PALP_sf"/>
</dbReference>
<dbReference type="GO" id="GO:0003941">
    <property type="term" value="F:L-serine ammonia-lyase activity"/>
    <property type="evidence" value="ECO:0007669"/>
    <property type="project" value="TreeGrafter"/>
</dbReference>
<dbReference type="InterPro" id="IPR005789">
    <property type="entry name" value="Thr_deHydtase_catblc"/>
</dbReference>
<evidence type="ECO:0000256" key="2">
    <source>
        <dbReference type="ARBA" id="ARBA00001933"/>
    </source>
</evidence>
<dbReference type="Gene3D" id="3.40.50.1100">
    <property type="match status" value="2"/>
</dbReference>
<dbReference type="GO" id="GO:0006565">
    <property type="term" value="P:L-serine catabolic process"/>
    <property type="evidence" value="ECO:0007669"/>
    <property type="project" value="TreeGrafter"/>
</dbReference>
<feature type="domain" description="ACT" evidence="9">
    <location>
        <begin position="334"/>
        <end position="408"/>
    </location>
</feature>
<keyword evidence="6 10" id="KW-0456">Lyase</keyword>
<comment type="function">
    <text evidence="7">Catalyzes the anaerobic formation of alpha-ketobutyrate and ammonia from threonine in a two-step reaction. The first step involved a dehydration of threonine and a production of enamine intermediates (aminocrotonate), which tautomerizes to its imine form (iminobutyrate). Both intermediates are unstable and short-lived. The second step is the nonenzymatic hydrolysis of the enamine/imine intermediates to form 2-ketobutyrate and free ammonia. In the low water environment of the cell, the second step is accelerated by RidA.</text>
</comment>
<protein>
    <recommendedName>
        <fullName evidence="4">threonine ammonia-lyase</fullName>
        <ecNumber evidence="4">4.3.1.19</ecNumber>
    </recommendedName>
    <alternativeName>
        <fullName evidence="8">Threonine deaminase</fullName>
    </alternativeName>
</protein>
<dbReference type="OrthoDB" id="9811476at2"/>
<dbReference type="GO" id="GO:0006567">
    <property type="term" value="P:L-threonine catabolic process"/>
    <property type="evidence" value="ECO:0007669"/>
    <property type="project" value="InterPro"/>
</dbReference>
<keyword evidence="11" id="KW-1185">Reference proteome</keyword>
<dbReference type="InterPro" id="IPR050147">
    <property type="entry name" value="Ser/Thr_Dehydratase"/>
</dbReference>
<dbReference type="NCBIfam" id="TIGR01127">
    <property type="entry name" value="ilvA_1Cterm"/>
    <property type="match status" value="1"/>
</dbReference>
<dbReference type="SUPFAM" id="SSF53686">
    <property type="entry name" value="Tryptophan synthase beta subunit-like PLP-dependent enzymes"/>
    <property type="match status" value="1"/>
</dbReference>
<name>A0A562ILF5_9ACTN</name>
<evidence type="ECO:0000256" key="3">
    <source>
        <dbReference type="ARBA" id="ARBA00010869"/>
    </source>
</evidence>
<evidence type="ECO:0000256" key="1">
    <source>
        <dbReference type="ARBA" id="ARBA00001274"/>
    </source>
</evidence>
<proteinExistence type="inferred from homology"/>
<gene>
    <name evidence="10" type="ORF">JD78_00063</name>
</gene>
<dbReference type="Pfam" id="PF00291">
    <property type="entry name" value="PALP"/>
    <property type="match status" value="1"/>
</dbReference>
<accession>A0A562ILF5</accession>
<dbReference type="RefSeq" id="WP_153361053.1">
    <property type="nucleotide sequence ID" value="NZ_JABGDC010000002.1"/>
</dbReference>
<dbReference type="CDD" id="cd01562">
    <property type="entry name" value="Thr-dehyd"/>
    <property type="match status" value="1"/>
</dbReference>
<dbReference type="Pfam" id="PF01842">
    <property type="entry name" value="ACT"/>
    <property type="match status" value="1"/>
</dbReference>